<evidence type="ECO:0000256" key="6">
    <source>
        <dbReference type="ARBA" id="ARBA00022771"/>
    </source>
</evidence>
<dbReference type="InterPro" id="IPR015422">
    <property type="entry name" value="PyrdxlP-dep_Trfase_small"/>
</dbReference>
<dbReference type="PANTHER" id="PTHR13278:SF0">
    <property type="entry name" value="ZINC FINGER PROTEIN 830"/>
    <property type="match status" value="1"/>
</dbReference>
<dbReference type="GO" id="GO:0044773">
    <property type="term" value="P:mitotic DNA damage checkpoint signaling"/>
    <property type="evidence" value="ECO:0007669"/>
    <property type="project" value="TreeGrafter"/>
</dbReference>
<dbReference type="Gene3D" id="3.30.160.60">
    <property type="entry name" value="Classic Zinc Finger"/>
    <property type="match status" value="1"/>
</dbReference>
<evidence type="ECO:0000256" key="3">
    <source>
        <dbReference type="ARBA" id="ARBA00006312"/>
    </source>
</evidence>
<evidence type="ECO:0000313" key="16">
    <source>
        <dbReference type="Proteomes" id="UP000501690"/>
    </source>
</evidence>
<dbReference type="GO" id="GO:0033260">
    <property type="term" value="P:nuclear DNA replication"/>
    <property type="evidence" value="ECO:0007669"/>
    <property type="project" value="TreeGrafter"/>
</dbReference>
<evidence type="ECO:0000313" key="15">
    <source>
        <dbReference type="EMBL" id="QCD94605.1"/>
    </source>
</evidence>
<evidence type="ECO:0000256" key="5">
    <source>
        <dbReference type="ARBA" id="ARBA00022723"/>
    </source>
</evidence>
<dbReference type="InterPro" id="IPR006948">
    <property type="entry name" value="Alliinase_C"/>
</dbReference>
<feature type="region of interest" description="Disordered" evidence="11">
    <location>
        <begin position="1284"/>
        <end position="1325"/>
    </location>
</feature>
<keyword evidence="7" id="KW-0862">Zinc</keyword>
<name>A0A4D6M0K4_VIGUN</name>
<dbReference type="GO" id="GO:0005681">
    <property type="term" value="C:spliceosomal complex"/>
    <property type="evidence" value="ECO:0007669"/>
    <property type="project" value="InterPro"/>
</dbReference>
<evidence type="ECO:0000259" key="12">
    <source>
        <dbReference type="Pfam" id="PF04863"/>
    </source>
</evidence>
<keyword evidence="9" id="KW-0539">Nucleus</keyword>
<dbReference type="GO" id="GO:0033314">
    <property type="term" value="P:mitotic DNA replication checkpoint signaling"/>
    <property type="evidence" value="ECO:0007669"/>
    <property type="project" value="TreeGrafter"/>
</dbReference>
<evidence type="ECO:0000256" key="1">
    <source>
        <dbReference type="ARBA" id="ARBA00001933"/>
    </source>
</evidence>
<dbReference type="PANTHER" id="PTHR13278">
    <property type="entry name" value="ZINC FINGER PROTEIN 830"/>
    <property type="match status" value="1"/>
</dbReference>
<feature type="coiled-coil region" evidence="10">
    <location>
        <begin position="1232"/>
        <end position="1266"/>
    </location>
</feature>
<evidence type="ECO:0000256" key="2">
    <source>
        <dbReference type="ARBA" id="ARBA00004123"/>
    </source>
</evidence>
<feature type="domain" description="Alliinase EGF-like" evidence="12">
    <location>
        <begin position="35"/>
        <end position="89"/>
    </location>
</feature>
<dbReference type="Pfam" id="PF04864">
    <property type="entry name" value="Alliinase_C"/>
    <property type="match status" value="1"/>
</dbReference>
<evidence type="ECO:0000256" key="9">
    <source>
        <dbReference type="ARBA" id="ARBA00023242"/>
    </source>
</evidence>
<organism evidence="15 16">
    <name type="scientific">Vigna unguiculata</name>
    <name type="common">Cowpea</name>
    <dbReference type="NCBI Taxonomy" id="3917"/>
    <lineage>
        <taxon>Eukaryota</taxon>
        <taxon>Viridiplantae</taxon>
        <taxon>Streptophyta</taxon>
        <taxon>Embryophyta</taxon>
        <taxon>Tracheophyta</taxon>
        <taxon>Spermatophyta</taxon>
        <taxon>Magnoliopsida</taxon>
        <taxon>eudicotyledons</taxon>
        <taxon>Gunneridae</taxon>
        <taxon>Pentapetalae</taxon>
        <taxon>rosids</taxon>
        <taxon>fabids</taxon>
        <taxon>Fabales</taxon>
        <taxon>Fabaceae</taxon>
        <taxon>Papilionoideae</taxon>
        <taxon>50 kb inversion clade</taxon>
        <taxon>NPAAA clade</taxon>
        <taxon>indigoferoid/millettioid clade</taxon>
        <taxon>Phaseoleae</taxon>
        <taxon>Vigna</taxon>
    </lineage>
</organism>
<evidence type="ECO:0000259" key="14">
    <source>
        <dbReference type="Pfam" id="PF12874"/>
    </source>
</evidence>
<evidence type="ECO:0000256" key="8">
    <source>
        <dbReference type="ARBA" id="ARBA00023054"/>
    </source>
</evidence>
<feature type="region of interest" description="Disordered" evidence="11">
    <location>
        <begin position="1073"/>
        <end position="1148"/>
    </location>
</feature>
<comment type="subcellular location">
    <subcellularLocation>
        <location evidence="2">Nucleus</location>
    </subcellularLocation>
</comment>
<protein>
    <submittedName>
        <fullName evidence="15">U3 small nucleolar RNA-associated protein 4</fullName>
    </submittedName>
</protein>
<feature type="region of interest" description="Disordered" evidence="11">
    <location>
        <begin position="1167"/>
        <end position="1202"/>
    </location>
</feature>
<dbReference type="GO" id="GO:0008270">
    <property type="term" value="F:zinc ion binding"/>
    <property type="evidence" value="ECO:0007669"/>
    <property type="project" value="UniProtKB-KW"/>
</dbReference>
<feature type="compositionally biased region" description="Acidic residues" evidence="11">
    <location>
        <begin position="1307"/>
        <end position="1316"/>
    </location>
</feature>
<keyword evidence="4" id="KW-0808">Transferase</keyword>
<evidence type="ECO:0000256" key="7">
    <source>
        <dbReference type="ARBA" id="ARBA00022833"/>
    </source>
</evidence>
<feature type="domain" description="C2H2-type" evidence="14">
    <location>
        <begin position="1037"/>
        <end position="1060"/>
    </location>
</feature>
<gene>
    <name evidence="15" type="ORF">DEO72_LG5g2690</name>
</gene>
<keyword evidence="8 10" id="KW-0175">Coiled coil</keyword>
<dbReference type="Gene3D" id="2.10.25.30">
    <property type="entry name" value="EGF-like, alliinase"/>
    <property type="match status" value="1"/>
</dbReference>
<evidence type="ECO:0000256" key="11">
    <source>
        <dbReference type="SAM" id="MobiDB-lite"/>
    </source>
</evidence>
<proteinExistence type="inferred from homology"/>
<evidence type="ECO:0000259" key="13">
    <source>
        <dbReference type="Pfam" id="PF04864"/>
    </source>
</evidence>
<keyword evidence="4" id="KW-0032">Aminotransferase</keyword>
<feature type="compositionally biased region" description="Basic and acidic residues" evidence="11">
    <location>
        <begin position="1128"/>
        <end position="1144"/>
    </location>
</feature>
<keyword evidence="6" id="KW-0863">Zinc-finger</keyword>
<dbReference type="SUPFAM" id="SSF57667">
    <property type="entry name" value="beta-beta-alpha zinc fingers"/>
    <property type="match status" value="1"/>
</dbReference>
<dbReference type="Proteomes" id="UP000501690">
    <property type="component" value="Linkage Group LG5"/>
</dbReference>
<dbReference type="GO" id="GO:0003676">
    <property type="term" value="F:nucleic acid binding"/>
    <property type="evidence" value="ECO:0007669"/>
    <property type="project" value="InterPro"/>
</dbReference>
<comment type="similarity">
    <text evidence="3">Belongs to the alliinase family.</text>
</comment>
<dbReference type="EMBL" id="CP039349">
    <property type="protein sequence ID" value="QCD94605.1"/>
    <property type="molecule type" value="Genomic_DNA"/>
</dbReference>
<dbReference type="Pfam" id="PF12874">
    <property type="entry name" value="zf-met"/>
    <property type="match status" value="1"/>
</dbReference>
<dbReference type="Pfam" id="PF04863">
    <property type="entry name" value="EGF_alliinase"/>
    <property type="match status" value="1"/>
</dbReference>
<dbReference type="InterPro" id="IPR037029">
    <property type="entry name" value="Alliinase_N_sf"/>
</dbReference>
<sequence length="1325" mass="147858">MARVHSLKYALSLTSSVALNILLVGMYMCNRGKQNWTEEAMAEAEAVSSISCSGHGKAFLDGLVLDGKPVCECNMCYGGSDCSQLLPDCMVDADSGDPTFLEPFWMKNAASSAVVVAGWHRMSYEYSDGSLISEELKAHIQKVHASVGNAITDGKYIIFGAGATHLLNAAVHALSSNNASSSSAKVVASVPYYPVYREQTEFFNSEDYEFSEDTSMWKNDSSNSTFIELVTSPTNPDGDMKKAVLQGQFVKTIHDLAYYWPHFTPITAPADEDLMIFTLSKLTGHAGSRFGWAIIKDEAVYKRMLTYMDLSTYGVSRETQLRVLKLLKVALSGNGRAMYEFGYNTMKNRWTKLSKVLSQSKRFSTQNLKPQHCSFSQHVRTPSPAFAWLKCEASVVQDRSCYEVLKEVNITGREGSLFGADRHYVRLSLVRSEDDFDLLLRQIKKLVSVETNDKGVAKVSTGLGQSNDSTLMLRGECCGNGSLDFRMELEALNYNGLYNIIDHFSYQEIKCELALAKWASVRCVAGVWQTVLCVDGDLSLMVARRVGGNNVKKLIITTKVVSRFRRGDAIYGCLLYTSRESLFFCFFLACTFSLSAAHLHCLCCALTTRDYLTFGSFVFWLGEVRVGAREVGVSSLCCRCVADCVVRGWRSVVHGGKTCRWQQCEETYHYDEVADGAVVEPWWLPLLRSDHSRLLDVWLIRVLAWRNLSLMVARRVGGNNVKKLIVATKVVSRFGGGDAIYVADGAVVEPWWLPLLRSDHSRLLDVWLIRVLAWRNLSLMVARRVGGNNVKKLIVATKVVSRFGGGDAIYEHGGSMVVARFTYCSYNEGEDCGGCGSLIANHQEPPETLCETQTYSGNPERRTNRVSGETILQLRCDSALRFLWFVWSTRHGFIIVSVTCLVGYHPELMCNLLFSKWLCLALARLLPVFEEIAVIPVDQMTSVFLSHFGSLLGCFLTVSSMLSDAWLTFLTGFNLAVCGKLPFCQLFPIRYTALPINRNMDAQAKKKALFRAKLNAQKKEKRIESPLVRYNEFDQPVCRVCDVVLKSESLWDAHQVSRKHREAISNLKANAAGLTQQNNVKPVSDANIPKAKPEHPLGSQSKLPEGSREVSKPQSSSVLPPGFFDDSDSGKKSSDHSADSDLGRKPGVSAQNQVLNFKKEKGHFHENSVAESNVSEASTESKQTSVNSTDTEITQVKGSLPEGFFDNKEADLRARGIKLVKPDVKDEYKEFEKLIQEDLQEVDNRLEEEEIDAAEMIEEAESVEQKIFREKVQMLKKRRLDLKAANAAKRNKSSEAVAKDSTHEESSSDDESEENFAVDWRAQHL</sequence>
<dbReference type="SUPFAM" id="SSF53383">
    <property type="entry name" value="PLP-dependent transferases"/>
    <property type="match status" value="1"/>
</dbReference>
<dbReference type="GO" id="GO:0016846">
    <property type="term" value="F:carbon-sulfur lyase activity"/>
    <property type="evidence" value="ECO:0007669"/>
    <property type="project" value="InterPro"/>
</dbReference>
<dbReference type="Gene3D" id="3.90.1150.10">
    <property type="entry name" value="Aspartate Aminotransferase, domain 1"/>
    <property type="match status" value="1"/>
</dbReference>
<dbReference type="InterPro" id="IPR006947">
    <property type="entry name" value="EGF_alliinase"/>
</dbReference>
<feature type="compositionally biased region" description="Polar residues" evidence="11">
    <location>
        <begin position="1169"/>
        <end position="1197"/>
    </location>
</feature>
<comment type="cofactor">
    <cofactor evidence="1">
        <name>pyridoxal 5'-phosphate</name>
        <dbReference type="ChEBI" id="CHEBI:597326"/>
    </cofactor>
</comment>
<dbReference type="InterPro" id="IPR013087">
    <property type="entry name" value="Znf_C2H2_type"/>
</dbReference>
<dbReference type="CDD" id="cd00609">
    <property type="entry name" value="AAT_like"/>
    <property type="match status" value="1"/>
</dbReference>
<evidence type="ECO:0000256" key="10">
    <source>
        <dbReference type="SAM" id="Coils"/>
    </source>
</evidence>
<dbReference type="Gene3D" id="3.40.640.10">
    <property type="entry name" value="Type I PLP-dependent aspartate aminotransferase-like (Major domain)"/>
    <property type="match status" value="1"/>
</dbReference>
<dbReference type="InterPro" id="IPR015421">
    <property type="entry name" value="PyrdxlP-dep_Trfase_major"/>
</dbReference>
<keyword evidence="5" id="KW-0479">Metal-binding</keyword>
<feature type="compositionally biased region" description="Basic and acidic residues" evidence="11">
    <location>
        <begin position="1297"/>
        <end position="1306"/>
    </location>
</feature>
<accession>A0A4D6M0K4</accession>
<dbReference type="InterPro" id="IPR015424">
    <property type="entry name" value="PyrdxlP-dep_Trfase"/>
</dbReference>
<dbReference type="GO" id="GO:0008483">
    <property type="term" value="F:transaminase activity"/>
    <property type="evidence" value="ECO:0007669"/>
    <property type="project" value="UniProtKB-KW"/>
</dbReference>
<dbReference type="InterPro" id="IPR036236">
    <property type="entry name" value="Znf_C2H2_sf"/>
</dbReference>
<evidence type="ECO:0000256" key="4">
    <source>
        <dbReference type="ARBA" id="ARBA00022576"/>
    </source>
</evidence>
<keyword evidence="16" id="KW-1185">Reference proteome</keyword>
<dbReference type="InterPro" id="IPR040050">
    <property type="entry name" value="ZNF830-like"/>
</dbReference>
<reference evidence="15 16" key="1">
    <citation type="submission" date="2019-04" db="EMBL/GenBank/DDBJ databases">
        <title>An improved genome assembly and genetic linkage map for asparagus bean, Vigna unguiculata ssp. sesquipedialis.</title>
        <authorList>
            <person name="Xia Q."/>
            <person name="Zhang R."/>
            <person name="Dong Y."/>
        </authorList>
    </citation>
    <scope>NUCLEOTIDE SEQUENCE [LARGE SCALE GENOMIC DNA]</scope>
    <source>
        <tissue evidence="15">Leaf</tissue>
    </source>
</reference>
<feature type="domain" description="Alliinase C-terminal" evidence="13">
    <location>
        <begin position="91"/>
        <end position="447"/>
    </location>
</feature>